<feature type="domain" description="CENP-V/GFA" evidence="4">
    <location>
        <begin position="3"/>
        <end position="118"/>
    </location>
</feature>
<evidence type="ECO:0000256" key="1">
    <source>
        <dbReference type="ARBA" id="ARBA00005495"/>
    </source>
</evidence>
<dbReference type="RefSeq" id="WP_265127254.1">
    <property type="nucleotide sequence ID" value="NZ_JAPCHY010000004.1"/>
</dbReference>
<dbReference type="Gene3D" id="2.170.150.70">
    <property type="match status" value="1"/>
</dbReference>
<dbReference type="SUPFAM" id="SSF51316">
    <property type="entry name" value="Mss4-like"/>
    <property type="match status" value="1"/>
</dbReference>
<dbReference type="PANTHER" id="PTHR28620">
    <property type="entry name" value="CENTROMERE PROTEIN V"/>
    <property type="match status" value="1"/>
</dbReference>
<dbReference type="InterPro" id="IPR006913">
    <property type="entry name" value="CENP-V/GFA"/>
</dbReference>
<name>A0ABT3JUY3_9XANT</name>
<keyword evidence="6" id="KW-1185">Reference proteome</keyword>
<keyword evidence="3" id="KW-0862">Zinc</keyword>
<reference evidence="5 6" key="1">
    <citation type="submission" date="2022-10" db="EMBL/GenBank/DDBJ databases">
        <title>Xanthomonas sp. H13-6.</title>
        <authorList>
            <person name="Liu X."/>
            <person name="Deng Z."/>
            <person name="Jiang Y."/>
            <person name="Yu T."/>
            <person name="Ai J."/>
        </authorList>
    </citation>
    <scope>NUCLEOTIDE SEQUENCE [LARGE SCALE GENOMIC DNA]</scope>
    <source>
        <strain evidence="5 6">H13-6</strain>
    </source>
</reference>
<evidence type="ECO:0000259" key="4">
    <source>
        <dbReference type="PROSITE" id="PS51891"/>
    </source>
</evidence>
<evidence type="ECO:0000313" key="5">
    <source>
        <dbReference type="EMBL" id="MCW4472304.1"/>
    </source>
</evidence>
<dbReference type="PROSITE" id="PS51891">
    <property type="entry name" value="CENP_V_GFA"/>
    <property type="match status" value="1"/>
</dbReference>
<dbReference type="Pfam" id="PF04828">
    <property type="entry name" value="GFA"/>
    <property type="match status" value="1"/>
</dbReference>
<organism evidence="5 6">
    <name type="scientific">Xanthomonas chitinilytica</name>
    <dbReference type="NCBI Taxonomy" id="2989819"/>
    <lineage>
        <taxon>Bacteria</taxon>
        <taxon>Pseudomonadati</taxon>
        <taxon>Pseudomonadota</taxon>
        <taxon>Gammaproteobacteria</taxon>
        <taxon>Lysobacterales</taxon>
        <taxon>Lysobacteraceae</taxon>
        <taxon>Xanthomonas</taxon>
    </lineage>
</organism>
<gene>
    <name evidence="5" type="ORF">OK345_07285</name>
</gene>
<proteinExistence type="inferred from homology"/>
<dbReference type="InterPro" id="IPR011057">
    <property type="entry name" value="Mss4-like_sf"/>
</dbReference>
<dbReference type="Proteomes" id="UP001209922">
    <property type="component" value="Unassembled WGS sequence"/>
</dbReference>
<evidence type="ECO:0000256" key="2">
    <source>
        <dbReference type="ARBA" id="ARBA00022723"/>
    </source>
</evidence>
<comment type="caution">
    <text evidence="5">The sequence shown here is derived from an EMBL/GenBank/DDBJ whole genome shotgun (WGS) entry which is preliminary data.</text>
</comment>
<comment type="similarity">
    <text evidence="1">Belongs to the Gfa family.</text>
</comment>
<keyword evidence="2" id="KW-0479">Metal-binding</keyword>
<evidence type="ECO:0000313" key="6">
    <source>
        <dbReference type="Proteomes" id="UP001209922"/>
    </source>
</evidence>
<dbReference type="PANTHER" id="PTHR28620:SF1">
    <property type="entry name" value="CENP-V_GFA DOMAIN-CONTAINING PROTEIN"/>
    <property type="match status" value="1"/>
</dbReference>
<accession>A0ABT3JUY3</accession>
<protein>
    <submittedName>
        <fullName evidence="5">GFA family protein</fullName>
    </submittedName>
</protein>
<sequence>MNYQGSCHCGRIAFRVDAGDGIGEVFDCNCSMCRRRGGLLWFAPHSVLKLDTAESDMATYRFNKQHIDHHHCPTCGIAPFSEGTHPANGQRMVAVNVRCLPDLDLGTLKITAIDGASL</sequence>
<evidence type="ECO:0000256" key="3">
    <source>
        <dbReference type="ARBA" id="ARBA00022833"/>
    </source>
</evidence>
<dbReference type="InterPro" id="IPR052355">
    <property type="entry name" value="CENP-V-like"/>
</dbReference>
<dbReference type="EMBL" id="JAPCHY010000004">
    <property type="protein sequence ID" value="MCW4472304.1"/>
    <property type="molecule type" value="Genomic_DNA"/>
</dbReference>